<dbReference type="InterPro" id="IPR024185">
    <property type="entry name" value="FTHF_cligase-like_sf"/>
</dbReference>
<dbReference type="SUPFAM" id="SSF100950">
    <property type="entry name" value="NagB/RpiA/CoA transferase-like"/>
    <property type="match status" value="1"/>
</dbReference>
<gene>
    <name evidence="1" type="ORF">TCARB_1369</name>
</gene>
<dbReference type="PANTHER" id="PTHR13017">
    <property type="entry name" value="5-FORMYLTETRAHYDROFOLATE CYCLO-LIGASE-RELATED"/>
    <property type="match status" value="1"/>
</dbReference>
<dbReference type="EMBL" id="CP007493">
    <property type="protein sequence ID" value="AJB42415.1"/>
    <property type="molecule type" value="Genomic_DNA"/>
</dbReference>
<proteinExistence type="predicted"/>
<sequence>MSSMNREAFEKKAALRRMIWSKMESMEVVTAPRPCYGKIPGFVGLHSATQRIIKTEAFRTATTIYTTPDVSTRLLREEALRHGKKLVISIPGLRGYILLDPAVFKASEIRYVSSMKGAVRRGEKIPFLENIKIDLVVLGSVAVNNDGARLGRGDGLYDLEYAILRETYSITAATPIVTLVHDTQIINEPIPMLIHDVPVDMIASPSGLIRVSSGKYKKPPGIFWEMLPIDFIKSTGILRKLFGIS</sequence>
<name>A0A3G1A8A9_9CREN</name>
<dbReference type="GO" id="GO:0005737">
    <property type="term" value="C:cytoplasm"/>
    <property type="evidence" value="ECO:0007669"/>
    <property type="project" value="TreeGrafter"/>
</dbReference>
<dbReference type="AlphaFoldDB" id="A0A3G1A8A9"/>
<dbReference type="InterPro" id="IPR037171">
    <property type="entry name" value="NagB/RpiA_transferase-like"/>
</dbReference>
<evidence type="ECO:0000313" key="1">
    <source>
        <dbReference type="EMBL" id="AJB42415.1"/>
    </source>
</evidence>
<dbReference type="RefSeq" id="WP_020961980.1">
    <property type="nucleotide sequence ID" value="NZ_CP007493.1"/>
</dbReference>
<organism evidence="1 2">
    <name type="scientific">Thermofilum adornatum 1505</name>
    <dbReference type="NCBI Taxonomy" id="697581"/>
    <lineage>
        <taxon>Archaea</taxon>
        <taxon>Thermoproteota</taxon>
        <taxon>Thermoprotei</taxon>
        <taxon>Thermofilales</taxon>
        <taxon>Thermofilaceae</taxon>
        <taxon>Thermofilum</taxon>
    </lineage>
</organism>
<evidence type="ECO:0000313" key="2">
    <source>
        <dbReference type="Proteomes" id="UP000266720"/>
    </source>
</evidence>
<dbReference type="Proteomes" id="UP000266720">
    <property type="component" value="Chromosome"/>
</dbReference>
<dbReference type="PANTHER" id="PTHR13017:SF0">
    <property type="entry name" value="METHENYLTETRAHYDROFOLATE SYNTHASE DOMAIN-CONTAINING PROTEIN"/>
    <property type="match status" value="1"/>
</dbReference>
<accession>A0A3G1A8A9</accession>
<dbReference type="GeneID" id="16572933"/>
<reference evidence="2" key="1">
    <citation type="book" date="2010" name="EXTREMOPHILES" publisher="0:0-0">
        <title>Complete genome sequences of ten hyperthermophilic archaea reveal their metabolic capabilities and possible ecological roles.</title>
        <editorList>
            <person name="?"/>
        </editorList>
        <authorList>
            <person name="Ravin N.V."/>
            <person name="Mardanov A.V."/>
            <person name="Bonch-Osmolovskaya E.A."/>
            <person name="Skryabin K.G."/>
        </authorList>
    </citation>
    <scope>NUCLEOTIDE SEQUENCE [LARGE SCALE GENOMIC DNA]</scope>
    <source>
        <strain evidence="2">1505</strain>
    </source>
</reference>
<dbReference type="Pfam" id="PF01812">
    <property type="entry name" value="5-FTHF_cyc-lig"/>
    <property type="match status" value="1"/>
</dbReference>
<dbReference type="Gene3D" id="3.40.50.10420">
    <property type="entry name" value="NagB/RpiA/CoA transferase-like"/>
    <property type="match status" value="1"/>
</dbReference>
<dbReference type="InterPro" id="IPR002698">
    <property type="entry name" value="FTHF_cligase"/>
</dbReference>
<protein>
    <submittedName>
        <fullName evidence="1">5-FCL-like protein</fullName>
    </submittedName>
</protein>
<dbReference type="KEGG" id="tcb:TCARB_1369"/>
<dbReference type="STRING" id="697581.TCARB_1369"/>